<dbReference type="InterPro" id="IPR010730">
    <property type="entry name" value="HET"/>
</dbReference>
<dbReference type="Proteomes" id="UP001055172">
    <property type="component" value="Unassembled WGS sequence"/>
</dbReference>
<proteinExistence type="predicted"/>
<dbReference type="PANTHER" id="PTHR33112">
    <property type="entry name" value="DOMAIN PROTEIN, PUTATIVE-RELATED"/>
    <property type="match status" value="1"/>
</dbReference>
<evidence type="ECO:0000313" key="4">
    <source>
        <dbReference type="Proteomes" id="UP001055172"/>
    </source>
</evidence>
<evidence type="ECO:0000259" key="2">
    <source>
        <dbReference type="Pfam" id="PF06985"/>
    </source>
</evidence>
<keyword evidence="4" id="KW-1185">Reference proteome</keyword>
<sequence>MEICDFCQQNVLESDNSWGYHHTDAVKFKNAAESGCVFCRKLLASIGTIDYNGGFKPVYRWSIRETTQIRESRSYVSVTFRPVFSQGRKAKESKMLPEIFFDLYPQDDLGAIPEEESFGLRTDAETSQKQMEAWLKNCVDNHPKCKARHASSDFVPTRVLDLGAPDGPWPPLYIRIVQTDGKTIGGESTRYMTLSHCWGKEKFVQLTAVKLPDFITNGIPWKSPDDHNGDEASPNNDIHSNKNFLDAIEITRKLGIRYIWIDSICIIQDNEEDWNVEAKLMHKVYRNSYCNLAAADSKDCHGGLYRNRTSDALPVKYSPKTSSLRFSGRDWLVLSSDLWDKVLLGSPLYTRGWVFQGKDPRHLSKNRLNKYQNVVRQPNGLDAKKEGPSPTEAKEENPFPHWSWTYLDVPIQVVPRFRGNPRFYVATNHEGGKVGFQFKKPFQWRLKRENVPVEKQELGHLAPKLENPEGSGIAQDTVVVGGPPDPAGKVWPSDERSELGTQEIEIQAHICKGALRFVAEKERWVVVVDGIQSDAVIEAFPDTEPAQDEAQCEFLLLAASRVFIDKLGHEIKDCDEEDDTQYDETEENTVEECNGGEDAVEDDGYEDIKYSGVGILVERNDYRLKRTGAVTFRQLCFNDWRHFRSACGEKEFIDDELRVKRGQMVTLI</sequence>
<evidence type="ECO:0000256" key="1">
    <source>
        <dbReference type="SAM" id="MobiDB-lite"/>
    </source>
</evidence>
<feature type="compositionally biased region" description="Basic and acidic residues" evidence="1">
    <location>
        <begin position="382"/>
        <end position="397"/>
    </location>
</feature>
<gene>
    <name evidence="3" type="ORF">ColLi_06308</name>
</gene>
<reference evidence="3 4" key="1">
    <citation type="submission" date="2021-07" db="EMBL/GenBank/DDBJ databases">
        <title>Genome data of Colletotrichum spaethianum.</title>
        <authorList>
            <person name="Utami Y.D."/>
            <person name="Hiruma K."/>
        </authorList>
    </citation>
    <scope>NUCLEOTIDE SEQUENCE [LARGE SCALE GENOMIC DNA]</scope>
    <source>
        <strain evidence="3 4">MAFF 242679</strain>
    </source>
</reference>
<accession>A0AA37LS84</accession>
<evidence type="ECO:0000313" key="3">
    <source>
        <dbReference type="EMBL" id="GJC83470.1"/>
    </source>
</evidence>
<feature type="region of interest" description="Disordered" evidence="1">
    <location>
        <begin position="377"/>
        <end position="397"/>
    </location>
</feature>
<name>A0AA37LS84_9PEZI</name>
<organism evidence="3 4">
    <name type="scientific">Colletotrichum liriopes</name>
    <dbReference type="NCBI Taxonomy" id="708192"/>
    <lineage>
        <taxon>Eukaryota</taxon>
        <taxon>Fungi</taxon>
        <taxon>Dikarya</taxon>
        <taxon>Ascomycota</taxon>
        <taxon>Pezizomycotina</taxon>
        <taxon>Sordariomycetes</taxon>
        <taxon>Hypocreomycetidae</taxon>
        <taxon>Glomerellales</taxon>
        <taxon>Glomerellaceae</taxon>
        <taxon>Colletotrichum</taxon>
        <taxon>Colletotrichum spaethianum species complex</taxon>
    </lineage>
</organism>
<protein>
    <recommendedName>
        <fullName evidence="2">Heterokaryon incompatibility domain-containing protein</fullName>
    </recommendedName>
</protein>
<dbReference type="Pfam" id="PF06985">
    <property type="entry name" value="HET"/>
    <property type="match status" value="1"/>
</dbReference>
<dbReference type="EMBL" id="BPPX01000012">
    <property type="protein sequence ID" value="GJC83470.1"/>
    <property type="molecule type" value="Genomic_DNA"/>
</dbReference>
<dbReference type="PANTHER" id="PTHR33112:SF10">
    <property type="entry name" value="TOL"/>
    <property type="match status" value="1"/>
</dbReference>
<comment type="caution">
    <text evidence="3">The sequence shown here is derived from an EMBL/GenBank/DDBJ whole genome shotgun (WGS) entry which is preliminary data.</text>
</comment>
<dbReference type="AlphaFoldDB" id="A0AA37LS84"/>
<feature type="domain" description="Heterokaryon incompatibility" evidence="2">
    <location>
        <begin position="191"/>
        <end position="356"/>
    </location>
</feature>